<organism evidence="3 4">
    <name type="scientific">Pseudoflavonifractor intestinihominis</name>
    <dbReference type="NCBI Taxonomy" id="3133171"/>
    <lineage>
        <taxon>Bacteria</taxon>
        <taxon>Bacillati</taxon>
        <taxon>Bacillota</taxon>
        <taxon>Clostridia</taxon>
        <taxon>Eubacteriales</taxon>
        <taxon>Oscillospiraceae</taxon>
        <taxon>Pseudoflavonifractor</taxon>
    </lineage>
</organism>
<proteinExistence type="predicted"/>
<dbReference type="PANTHER" id="PTHR33799">
    <property type="entry name" value="PTS PERMEASE-RELATED-RELATED"/>
    <property type="match status" value="1"/>
</dbReference>
<accession>A0ABV1E6Z8</accession>
<sequence length="136" mass="14723">MISIILVSHGPLAKALLESAQMVAGRQKQVYALGLEPLETAEHFKARVQAQLERCLIRGGVVLVSDLLLGTPFNVSAELMQTHQFRHLTAMSLPLLLNLLSARESKTDLAALCRGALEKASAQMMDVNDFVGGLSQ</sequence>
<dbReference type="Proteomes" id="UP001464378">
    <property type="component" value="Unassembled WGS sequence"/>
</dbReference>
<evidence type="ECO:0000313" key="4">
    <source>
        <dbReference type="Proteomes" id="UP001464378"/>
    </source>
</evidence>
<evidence type="ECO:0000259" key="2">
    <source>
        <dbReference type="PROSITE" id="PS51096"/>
    </source>
</evidence>
<protein>
    <recommendedName>
        <fullName evidence="2">PTS EIIA type-4 domain-containing protein</fullName>
    </recommendedName>
</protein>
<keyword evidence="1" id="KW-0808">Transferase</keyword>
<evidence type="ECO:0000313" key="3">
    <source>
        <dbReference type="EMBL" id="MEQ2443082.1"/>
    </source>
</evidence>
<dbReference type="Gene3D" id="3.40.50.510">
    <property type="entry name" value="Phosphotransferase system, mannose-type IIA component"/>
    <property type="match status" value="1"/>
</dbReference>
<keyword evidence="4" id="KW-1185">Reference proteome</keyword>
<comment type="caution">
    <text evidence="3">The sequence shown here is derived from an EMBL/GenBank/DDBJ whole genome shotgun (WGS) entry which is preliminary data.</text>
</comment>
<dbReference type="InterPro" id="IPR036662">
    <property type="entry name" value="PTS_EIIA_man-typ_sf"/>
</dbReference>
<dbReference type="EMBL" id="JBBMFK010000008">
    <property type="protein sequence ID" value="MEQ2443082.1"/>
    <property type="molecule type" value="Genomic_DNA"/>
</dbReference>
<evidence type="ECO:0000256" key="1">
    <source>
        <dbReference type="ARBA" id="ARBA00022679"/>
    </source>
</evidence>
<feature type="domain" description="PTS EIIA type-4" evidence="2">
    <location>
        <begin position="1"/>
        <end position="124"/>
    </location>
</feature>
<reference evidence="3 4" key="1">
    <citation type="submission" date="2024-03" db="EMBL/GenBank/DDBJ databases">
        <title>Human intestinal bacterial collection.</title>
        <authorList>
            <person name="Pauvert C."/>
            <person name="Hitch T.C.A."/>
            <person name="Clavel T."/>
        </authorList>
    </citation>
    <scope>NUCLEOTIDE SEQUENCE [LARGE SCALE GENOMIC DNA]</scope>
    <source>
        <strain evidence="3 4">CLA-AP-H29</strain>
    </source>
</reference>
<dbReference type="InterPro" id="IPR051471">
    <property type="entry name" value="Bacterial_PTS_sugar_comp"/>
</dbReference>
<dbReference type="PROSITE" id="PS51096">
    <property type="entry name" value="PTS_EIIA_TYPE_4"/>
    <property type="match status" value="1"/>
</dbReference>
<dbReference type="PANTHER" id="PTHR33799:SF1">
    <property type="entry name" value="PTS SYSTEM MANNOSE-SPECIFIC EIIAB COMPONENT-RELATED"/>
    <property type="match status" value="1"/>
</dbReference>
<name>A0ABV1E6Z8_9FIRM</name>
<dbReference type="SUPFAM" id="SSF53062">
    <property type="entry name" value="PTS system fructose IIA component-like"/>
    <property type="match status" value="1"/>
</dbReference>
<gene>
    <name evidence="3" type="ORF">WMO64_06330</name>
</gene>
<dbReference type="InterPro" id="IPR004701">
    <property type="entry name" value="PTS_EIIA_man-typ"/>
</dbReference>
<dbReference type="Pfam" id="PF03610">
    <property type="entry name" value="EIIA-man"/>
    <property type="match status" value="1"/>
</dbReference>
<dbReference type="RefSeq" id="WP_349231407.1">
    <property type="nucleotide sequence ID" value="NZ_JBBMFK010000008.1"/>
</dbReference>